<name>A0A381P6D4_9ZZZZ</name>
<organism evidence="1">
    <name type="scientific">marine metagenome</name>
    <dbReference type="NCBI Taxonomy" id="408172"/>
    <lineage>
        <taxon>unclassified sequences</taxon>
        <taxon>metagenomes</taxon>
        <taxon>ecological metagenomes</taxon>
    </lineage>
</organism>
<accession>A0A381P6D4</accession>
<reference evidence="1" key="1">
    <citation type="submission" date="2018-05" db="EMBL/GenBank/DDBJ databases">
        <authorList>
            <person name="Lanie J.A."/>
            <person name="Ng W.-L."/>
            <person name="Kazmierczak K.M."/>
            <person name="Andrzejewski T.M."/>
            <person name="Davidsen T.M."/>
            <person name="Wayne K.J."/>
            <person name="Tettelin H."/>
            <person name="Glass J.I."/>
            <person name="Rusch D."/>
            <person name="Podicherti R."/>
            <person name="Tsui H.-C.T."/>
            <person name="Winkler M.E."/>
        </authorList>
    </citation>
    <scope>NUCLEOTIDE SEQUENCE</scope>
</reference>
<evidence type="ECO:0000313" key="1">
    <source>
        <dbReference type="EMBL" id="SUZ61778.1"/>
    </source>
</evidence>
<proteinExistence type="predicted"/>
<dbReference type="AlphaFoldDB" id="A0A381P6D4"/>
<dbReference type="EMBL" id="UINC01000825">
    <property type="protein sequence ID" value="SUZ61778.1"/>
    <property type="molecule type" value="Genomic_DNA"/>
</dbReference>
<sequence>MLILSSEAYCAEFSGYLKTYAVMQKEKDLDVIEVPKMDLLQTTLRLKLESKGERAAWEVHYELNTVNSSRRLSSYVLPGSSDEKLPVERTYRYNDLNREISKDDQYSLQQNLDRLNIQFQLDSGDLTLGRQAISLGTSRFVNPMDVFLPFDLRVLNTEYRPGIDAIRFQKPLGNLGELDIGWVFGRDGEWQNSAAYAKISSRLRGQDFQITFVNTESLLLVGAGIQGAIGNSGYWLEVANVSGDDDYTRISIGLDHALTDNIYFMTEYHYNGIGTTSPQKYFEQYERDAYQQHGVFLLGKQYLASSLNMQVSPVTTTGLQMLYNLDDRSAFVALSVERHLTDDLYLDLGIYRF</sequence>
<gene>
    <name evidence="1" type="ORF">METZ01_LOCUS14632</name>
</gene>
<feature type="non-terminal residue" evidence="1">
    <location>
        <position position="353"/>
    </location>
</feature>
<protein>
    <recommendedName>
        <fullName evidence="2">Porin domain-containing protein</fullName>
    </recommendedName>
</protein>
<evidence type="ECO:0008006" key="2">
    <source>
        <dbReference type="Google" id="ProtNLM"/>
    </source>
</evidence>